<organism evidence="5 6">
    <name type="scientific">Phyllosticta citrichinensis</name>
    <dbReference type="NCBI Taxonomy" id="1130410"/>
    <lineage>
        <taxon>Eukaryota</taxon>
        <taxon>Fungi</taxon>
        <taxon>Dikarya</taxon>
        <taxon>Ascomycota</taxon>
        <taxon>Pezizomycotina</taxon>
        <taxon>Dothideomycetes</taxon>
        <taxon>Dothideomycetes incertae sedis</taxon>
        <taxon>Botryosphaeriales</taxon>
        <taxon>Phyllostictaceae</taxon>
        <taxon>Phyllosticta</taxon>
    </lineage>
</organism>
<feature type="domain" description="Carboxylesterase type B" evidence="4">
    <location>
        <begin position="23"/>
        <end position="498"/>
    </location>
</feature>
<dbReference type="InterPro" id="IPR019826">
    <property type="entry name" value="Carboxylesterase_B_AS"/>
</dbReference>
<evidence type="ECO:0000256" key="2">
    <source>
        <dbReference type="ARBA" id="ARBA00022801"/>
    </source>
</evidence>
<keyword evidence="2 3" id="KW-0378">Hydrolase</keyword>
<dbReference type="InterPro" id="IPR029058">
    <property type="entry name" value="AB_hydrolase_fold"/>
</dbReference>
<dbReference type="SUPFAM" id="SSF53474">
    <property type="entry name" value="alpha/beta-Hydrolases"/>
    <property type="match status" value="1"/>
</dbReference>
<comment type="caution">
    <text evidence="5">The sequence shown here is derived from an EMBL/GenBank/DDBJ whole genome shotgun (WGS) entry which is preliminary data.</text>
</comment>
<evidence type="ECO:0000313" key="6">
    <source>
        <dbReference type="Proteomes" id="UP001456524"/>
    </source>
</evidence>
<dbReference type="Pfam" id="PF00135">
    <property type="entry name" value="COesterase"/>
    <property type="match status" value="1"/>
</dbReference>
<evidence type="ECO:0000313" key="5">
    <source>
        <dbReference type="EMBL" id="KAK8159567.1"/>
    </source>
</evidence>
<dbReference type="InterPro" id="IPR002018">
    <property type="entry name" value="CarbesteraseB"/>
</dbReference>
<feature type="chain" id="PRO_5044966761" description="Carboxylic ester hydrolase" evidence="3">
    <location>
        <begin position="20"/>
        <end position="542"/>
    </location>
</feature>
<dbReference type="PROSITE" id="PS00122">
    <property type="entry name" value="CARBOXYLESTERASE_B_1"/>
    <property type="match status" value="1"/>
</dbReference>
<dbReference type="Proteomes" id="UP001456524">
    <property type="component" value="Unassembled WGS sequence"/>
</dbReference>
<dbReference type="Gene3D" id="3.40.50.1820">
    <property type="entry name" value="alpha/beta hydrolase"/>
    <property type="match status" value="1"/>
</dbReference>
<gene>
    <name evidence="5" type="ORF">IWX90DRAFT_508057</name>
</gene>
<keyword evidence="6" id="KW-1185">Reference proteome</keyword>
<proteinExistence type="inferred from homology"/>
<reference evidence="5 6" key="1">
    <citation type="journal article" date="2022" name="G3 (Bethesda)">
        <title>Enemy or ally: a genomic approach to elucidate the lifestyle of Phyllosticta citrichinaensis.</title>
        <authorList>
            <person name="Buijs V.A."/>
            <person name="Groenewald J.Z."/>
            <person name="Haridas S."/>
            <person name="LaButti K.M."/>
            <person name="Lipzen A."/>
            <person name="Martin F.M."/>
            <person name="Barry K."/>
            <person name="Grigoriev I.V."/>
            <person name="Crous P.W."/>
            <person name="Seidl M.F."/>
        </authorList>
    </citation>
    <scope>NUCLEOTIDE SEQUENCE [LARGE SCALE GENOMIC DNA]</scope>
    <source>
        <strain evidence="5 6">CBS 129764</strain>
    </source>
</reference>
<dbReference type="PANTHER" id="PTHR11559">
    <property type="entry name" value="CARBOXYLESTERASE"/>
    <property type="match status" value="1"/>
</dbReference>
<name>A0ABR1XL65_9PEZI</name>
<protein>
    <recommendedName>
        <fullName evidence="3">Carboxylic ester hydrolase</fullName>
        <ecNumber evidence="3">3.1.1.-</ecNumber>
    </recommendedName>
</protein>
<sequence>MRSGCLVAALALSLSAVHAIDPQVPLNYSTYEGTPYSNGVTAWLGIRFAAPPTGNLRFAAPLDPPIVGGVQAADQHGPHCIATAASPSVTNTTSEDCLFLDVYAPSNASTNAKLPVFFYIQGGGFNANSNANNNGQGLVAASGYNIVVVTFNYRVGPYGFLGGAEVAAGGSLNNGIKDQLKALQWVQCYITRFGGDPNHVVVGGSSAGAASVSLLLTAYAGRNDGLFHATAAESQSFAAMLTNQESQYSYDNLVMRTGCASADNTLACLRSVDIAELQAQNIATPFPGAQKAPLYPYAPIIDGDLVPDYTLRLFQQGKFIHVPTIWGDDTNEGSTFAPKTTSTLGESNSWLHDQFPPLTLAQIRKLNQLYPVDGTPTFNATGRYWRQLSNVYGDLRYTCPGLSISSIYWRAGLPTWNYLWNVEDPAQLAQGYGVPHTVEVNAIFGPENVASGSAPVSYYTGGVNAPIVPIVQRYWTSFVMALDPNLYRAPGSPQWETWRPVAEDLDGSRLIFQTGATRMAQVDALTRRRCEYTTSIGVEIRQ</sequence>
<evidence type="ECO:0000256" key="1">
    <source>
        <dbReference type="ARBA" id="ARBA00005964"/>
    </source>
</evidence>
<dbReference type="EC" id="3.1.1.-" evidence="3"/>
<dbReference type="EMBL" id="JBBWUH010000008">
    <property type="protein sequence ID" value="KAK8159567.1"/>
    <property type="molecule type" value="Genomic_DNA"/>
</dbReference>
<feature type="signal peptide" evidence="3">
    <location>
        <begin position="1"/>
        <end position="19"/>
    </location>
</feature>
<evidence type="ECO:0000256" key="3">
    <source>
        <dbReference type="RuleBase" id="RU361235"/>
    </source>
</evidence>
<dbReference type="InterPro" id="IPR019819">
    <property type="entry name" value="Carboxylesterase_B_CS"/>
</dbReference>
<comment type="similarity">
    <text evidence="1 3">Belongs to the type-B carboxylesterase/lipase family.</text>
</comment>
<keyword evidence="3" id="KW-0732">Signal</keyword>
<dbReference type="PROSITE" id="PS00941">
    <property type="entry name" value="CARBOXYLESTERASE_B_2"/>
    <property type="match status" value="1"/>
</dbReference>
<dbReference type="InterPro" id="IPR050309">
    <property type="entry name" value="Type-B_Carboxylest/Lipase"/>
</dbReference>
<accession>A0ABR1XL65</accession>
<evidence type="ECO:0000259" key="4">
    <source>
        <dbReference type="Pfam" id="PF00135"/>
    </source>
</evidence>